<proteinExistence type="predicted"/>
<comment type="caution">
    <text evidence="3">The sequence shown here is derived from an EMBL/GenBank/DDBJ whole genome shotgun (WGS) entry which is preliminary data.</text>
</comment>
<dbReference type="AlphaFoldDB" id="A0AAD4H2I8"/>
<dbReference type="Pfam" id="PF12550">
    <property type="entry name" value="GCR1_C"/>
    <property type="match status" value="1"/>
</dbReference>
<feature type="domain" description="Transcription activator GCR1-like" evidence="2">
    <location>
        <begin position="160"/>
        <end position="210"/>
    </location>
</feature>
<sequence length="260" mass="30199">MERSIQGLWTKLDDYGTGFVEQAMEEMEAQHRRQGEQLRTMRRIVGQQSLREPLAGAGTGAEGQEDGGVEGVAKESDNEEEVEEVKGRMWRTKWRIVKNGKQVAINRPYYYRRRNYDSEGALIVLADEIAGLYEQLPEKDVKAKMRSYVMEPRSAPYEVLWNEWFSAKEGRPSIWSMDKYALEWRTYQDSASKQRYYFKKKIVRETLKVILAAQAEAEGNTSSGTLEERVMQGKKTTQEMILRHGNISKFLETLRQHRTS</sequence>
<gene>
    <name evidence="3" type="ORF">BGZ95_005483</name>
</gene>
<name>A0AAD4H2I8_9FUNG</name>
<evidence type="ECO:0000313" key="3">
    <source>
        <dbReference type="EMBL" id="KAG0256456.1"/>
    </source>
</evidence>
<dbReference type="InterPro" id="IPR022210">
    <property type="entry name" value="TF_GCR1-like"/>
</dbReference>
<organism evidence="3 4">
    <name type="scientific">Linnemannia exigua</name>
    <dbReference type="NCBI Taxonomy" id="604196"/>
    <lineage>
        <taxon>Eukaryota</taxon>
        <taxon>Fungi</taxon>
        <taxon>Fungi incertae sedis</taxon>
        <taxon>Mucoromycota</taxon>
        <taxon>Mortierellomycotina</taxon>
        <taxon>Mortierellomycetes</taxon>
        <taxon>Mortierellales</taxon>
        <taxon>Mortierellaceae</taxon>
        <taxon>Linnemannia</taxon>
    </lineage>
</organism>
<protein>
    <recommendedName>
        <fullName evidence="2">Transcription activator GCR1-like domain-containing protein</fullName>
    </recommendedName>
</protein>
<reference evidence="3" key="1">
    <citation type="journal article" date="2020" name="Fungal Divers.">
        <title>Resolving the Mortierellaceae phylogeny through synthesis of multi-gene phylogenetics and phylogenomics.</title>
        <authorList>
            <person name="Vandepol N."/>
            <person name="Liber J."/>
            <person name="Desiro A."/>
            <person name="Na H."/>
            <person name="Kennedy M."/>
            <person name="Barry K."/>
            <person name="Grigoriev I.V."/>
            <person name="Miller A.N."/>
            <person name="O'Donnell K."/>
            <person name="Stajich J.E."/>
            <person name="Bonito G."/>
        </authorList>
    </citation>
    <scope>NUCLEOTIDE SEQUENCE</scope>
    <source>
        <strain evidence="3">NRRL 28262</strain>
    </source>
</reference>
<dbReference type="Proteomes" id="UP001194580">
    <property type="component" value="Unassembled WGS sequence"/>
</dbReference>
<evidence type="ECO:0000256" key="1">
    <source>
        <dbReference type="SAM" id="MobiDB-lite"/>
    </source>
</evidence>
<evidence type="ECO:0000313" key="4">
    <source>
        <dbReference type="Proteomes" id="UP001194580"/>
    </source>
</evidence>
<dbReference type="EMBL" id="JAAAIL010002539">
    <property type="protein sequence ID" value="KAG0256456.1"/>
    <property type="molecule type" value="Genomic_DNA"/>
</dbReference>
<keyword evidence="4" id="KW-1185">Reference proteome</keyword>
<feature type="region of interest" description="Disordered" evidence="1">
    <location>
        <begin position="47"/>
        <end position="78"/>
    </location>
</feature>
<evidence type="ECO:0000259" key="2">
    <source>
        <dbReference type="Pfam" id="PF12550"/>
    </source>
</evidence>
<accession>A0AAD4H2I8</accession>